<name>A0A835I912_9MAGN</name>
<keyword evidence="1" id="KW-0677">Repeat</keyword>
<evidence type="ECO:0000313" key="4">
    <source>
        <dbReference type="Proteomes" id="UP000631114"/>
    </source>
</evidence>
<dbReference type="GO" id="GO:0003723">
    <property type="term" value="F:RNA binding"/>
    <property type="evidence" value="ECO:0007669"/>
    <property type="project" value="InterPro"/>
</dbReference>
<protein>
    <recommendedName>
        <fullName evidence="5">Pentatricopeptide repeat-containing protein</fullName>
    </recommendedName>
</protein>
<dbReference type="Pfam" id="PF20431">
    <property type="entry name" value="E_motif"/>
    <property type="match status" value="1"/>
</dbReference>
<dbReference type="PROSITE" id="PS51375">
    <property type="entry name" value="PPR"/>
    <property type="match status" value="4"/>
</dbReference>
<reference evidence="3 4" key="1">
    <citation type="submission" date="2020-10" db="EMBL/GenBank/DDBJ databases">
        <title>The Coptis chinensis genome and diversification of protoberbering-type alkaloids.</title>
        <authorList>
            <person name="Wang B."/>
            <person name="Shu S."/>
            <person name="Song C."/>
            <person name="Liu Y."/>
        </authorList>
    </citation>
    <scope>NUCLEOTIDE SEQUENCE [LARGE SCALE GENOMIC DNA]</scope>
    <source>
        <strain evidence="3">HL-2020</strain>
        <tissue evidence="3">Leaf</tissue>
    </source>
</reference>
<evidence type="ECO:0000313" key="3">
    <source>
        <dbReference type="EMBL" id="KAF9611518.1"/>
    </source>
</evidence>
<organism evidence="3 4">
    <name type="scientific">Coptis chinensis</name>
    <dbReference type="NCBI Taxonomy" id="261450"/>
    <lineage>
        <taxon>Eukaryota</taxon>
        <taxon>Viridiplantae</taxon>
        <taxon>Streptophyta</taxon>
        <taxon>Embryophyta</taxon>
        <taxon>Tracheophyta</taxon>
        <taxon>Spermatophyta</taxon>
        <taxon>Magnoliopsida</taxon>
        <taxon>Ranunculales</taxon>
        <taxon>Ranunculaceae</taxon>
        <taxon>Coptidoideae</taxon>
        <taxon>Coptis</taxon>
    </lineage>
</organism>
<feature type="repeat" description="PPR" evidence="2">
    <location>
        <begin position="77"/>
        <end position="111"/>
    </location>
</feature>
<comment type="caution">
    <text evidence="3">The sequence shown here is derived from an EMBL/GenBank/DDBJ whole genome shotgun (WGS) entry which is preliminary data.</text>
</comment>
<dbReference type="PANTHER" id="PTHR47926">
    <property type="entry name" value="PENTATRICOPEPTIDE REPEAT-CONTAINING PROTEIN"/>
    <property type="match status" value="1"/>
</dbReference>
<dbReference type="NCBIfam" id="TIGR00756">
    <property type="entry name" value="PPR"/>
    <property type="match status" value="6"/>
</dbReference>
<evidence type="ECO:0008006" key="5">
    <source>
        <dbReference type="Google" id="ProtNLM"/>
    </source>
</evidence>
<feature type="repeat" description="PPR" evidence="2">
    <location>
        <begin position="241"/>
        <end position="276"/>
    </location>
</feature>
<evidence type="ECO:0000256" key="2">
    <source>
        <dbReference type="PROSITE-ProRule" id="PRU00708"/>
    </source>
</evidence>
<proteinExistence type="predicted"/>
<dbReference type="PANTHER" id="PTHR47926:SF535">
    <property type="entry name" value="PENTACOTRIPEPTIDE-REPEAT REGION OF PRORP DOMAIN-CONTAINING PROTEIN"/>
    <property type="match status" value="1"/>
</dbReference>
<dbReference type="EMBL" id="JADFTS010000004">
    <property type="protein sequence ID" value="KAF9611518.1"/>
    <property type="molecule type" value="Genomic_DNA"/>
</dbReference>
<evidence type="ECO:0000256" key="1">
    <source>
        <dbReference type="ARBA" id="ARBA00022737"/>
    </source>
</evidence>
<feature type="repeat" description="PPR" evidence="2">
    <location>
        <begin position="5"/>
        <end position="39"/>
    </location>
</feature>
<dbReference type="FunFam" id="1.25.40.10:FF:000090">
    <property type="entry name" value="Pentatricopeptide repeat-containing protein, chloroplastic"/>
    <property type="match status" value="1"/>
</dbReference>
<dbReference type="Pfam" id="PF01535">
    <property type="entry name" value="PPR"/>
    <property type="match status" value="3"/>
</dbReference>
<keyword evidence="4" id="KW-1185">Reference proteome</keyword>
<dbReference type="InterPro" id="IPR011990">
    <property type="entry name" value="TPR-like_helical_dom_sf"/>
</dbReference>
<sequence>MCKPTVSSYNSMIAGYLKHGQVEESVGLVRKLVLSNQRPDGFTLSMILKLSRASVLWSRELGKQVHGMIVKCNVESDDVLFTALVDSYAKNGKVDYARRVFDKVLERNVMCSTAMISGYMNEGSFEKAEEIFNKTVYKDVVVFNAMIEGYSKSIETATRSVEVYIQMQRLSFRSTISTFVSVIGACTVLSAFEVGHQVQSQLMKMEIFTDVRLGSALVDMYSKCGRIEDARTIFDDMHDKNVFSWTSMIDGYGKNGNPNGALYLFDKMQSGSGVEPNHVTFLSAISACGHAGFVSEGWEIFKSMERDHSSKPRMEHYACMVDLLGRSGSLKEALDFIMGMPLKPNSDVWAALLGASRLHDNADMAGIAANEIFKLNSAERPGAYIALSNTFAATGKWDGVTGVRELMKERRVSKDTGCSWIGTDSGVCGFHVP</sequence>
<dbReference type="OrthoDB" id="185373at2759"/>
<dbReference type="AlphaFoldDB" id="A0A835I912"/>
<dbReference type="GO" id="GO:0009451">
    <property type="term" value="P:RNA modification"/>
    <property type="evidence" value="ECO:0007669"/>
    <property type="project" value="InterPro"/>
</dbReference>
<accession>A0A835I912</accession>
<gene>
    <name evidence="3" type="ORF">IFM89_032564</name>
</gene>
<dbReference type="Gene3D" id="1.25.40.10">
    <property type="entry name" value="Tetratricopeptide repeat domain"/>
    <property type="match status" value="4"/>
</dbReference>
<dbReference type="Pfam" id="PF13041">
    <property type="entry name" value="PPR_2"/>
    <property type="match status" value="2"/>
</dbReference>
<feature type="repeat" description="PPR" evidence="2">
    <location>
        <begin position="210"/>
        <end position="240"/>
    </location>
</feature>
<dbReference type="InterPro" id="IPR046848">
    <property type="entry name" value="E_motif"/>
</dbReference>
<dbReference type="InterPro" id="IPR002885">
    <property type="entry name" value="PPR_rpt"/>
</dbReference>
<dbReference type="InterPro" id="IPR046960">
    <property type="entry name" value="PPR_At4g14850-like_plant"/>
</dbReference>
<dbReference type="Proteomes" id="UP000631114">
    <property type="component" value="Unassembled WGS sequence"/>
</dbReference>